<organism evidence="10 11">
    <name type="scientific">Actinomadura yumaensis</name>
    <dbReference type="NCBI Taxonomy" id="111807"/>
    <lineage>
        <taxon>Bacteria</taxon>
        <taxon>Bacillati</taxon>
        <taxon>Actinomycetota</taxon>
        <taxon>Actinomycetes</taxon>
        <taxon>Streptosporangiales</taxon>
        <taxon>Thermomonosporaceae</taxon>
        <taxon>Actinomadura</taxon>
    </lineage>
</organism>
<keyword evidence="11" id="KW-1185">Reference proteome</keyword>
<feature type="transmembrane region" description="Helical" evidence="9">
    <location>
        <begin position="40"/>
        <end position="64"/>
    </location>
</feature>
<reference evidence="11" key="1">
    <citation type="journal article" date="2019" name="Int. J. Syst. Evol. Microbiol.">
        <title>The Global Catalogue of Microorganisms (GCM) 10K type strain sequencing project: providing services to taxonomists for standard genome sequencing and annotation.</title>
        <authorList>
            <consortium name="The Broad Institute Genomics Platform"/>
            <consortium name="The Broad Institute Genome Sequencing Center for Infectious Disease"/>
            <person name="Wu L."/>
            <person name="Ma J."/>
        </authorList>
    </citation>
    <scope>NUCLEOTIDE SEQUENCE [LARGE SCALE GENOMIC DNA]</scope>
    <source>
        <strain evidence="11">JCM 3369</strain>
    </source>
</reference>
<dbReference type="Proteomes" id="UP001596380">
    <property type="component" value="Unassembled WGS sequence"/>
</dbReference>
<feature type="region of interest" description="Disordered" evidence="8">
    <location>
        <begin position="1"/>
        <end position="31"/>
    </location>
</feature>
<comment type="subcellular location">
    <subcellularLocation>
        <location evidence="1">Cell membrane</location>
        <topology evidence="1">Multi-pass membrane protein</topology>
    </subcellularLocation>
</comment>
<sequence length="419" mass="42035">MTTTVAALRETPPVRPAGPARATGPTRPAIRRATPRTVRVAGGAGAWLYGGSAVFAAGTAAVTHLGPHRVWGQIAAVAYGLGALAAVTGRGRRRPDAVAWGVAFGAVLVPLAVLVLNGWAQPEVGVVERAGARLWEHGTPYLGPDDLHGGYEAYNPYLPGMALLGIPDARLVFGAVLVGALALAGPCRGPVGQGRGTAGPVASPPAAMAAVAALVASPVVALPMAVGGDDLPVIGLVCLGLSLAGRGRDGAAGLVLGLAGTLKATAWPALAVCLVLVAVRRGRARRYAGAAGGVLALGVLVPFAVDPSGFVENAVRFPLGLAGAASPADSPLPGRLLAELGPYGHAAALAALGAAAAGMAVWLFARPPRDVRAAAYRIAVGLALATALMPASRWGYLVYPAVLGVWARLRREEELCLAA</sequence>
<feature type="transmembrane region" description="Helical" evidence="9">
    <location>
        <begin position="161"/>
        <end position="185"/>
    </location>
</feature>
<dbReference type="RefSeq" id="WP_378062998.1">
    <property type="nucleotide sequence ID" value="NZ_JBHSXS010000001.1"/>
</dbReference>
<gene>
    <name evidence="10" type="ORF">ACFQKB_01395</name>
</gene>
<feature type="transmembrane region" description="Helical" evidence="9">
    <location>
        <begin position="70"/>
        <end position="87"/>
    </location>
</feature>
<feature type="transmembrane region" description="Helical" evidence="9">
    <location>
        <begin position="343"/>
        <end position="364"/>
    </location>
</feature>
<evidence type="ECO:0000256" key="2">
    <source>
        <dbReference type="ARBA" id="ARBA00022475"/>
    </source>
</evidence>
<evidence type="ECO:0000256" key="5">
    <source>
        <dbReference type="ARBA" id="ARBA00022989"/>
    </source>
</evidence>
<feature type="transmembrane region" description="Helical" evidence="9">
    <location>
        <begin position="251"/>
        <end position="279"/>
    </location>
</feature>
<dbReference type="EMBL" id="JBHSXS010000001">
    <property type="protein sequence ID" value="MFC6878412.1"/>
    <property type="molecule type" value="Genomic_DNA"/>
</dbReference>
<feature type="transmembrane region" description="Helical" evidence="9">
    <location>
        <begin position="286"/>
        <end position="305"/>
    </location>
</feature>
<feature type="transmembrane region" description="Helical" evidence="9">
    <location>
        <begin position="99"/>
        <end position="120"/>
    </location>
</feature>
<feature type="transmembrane region" description="Helical" evidence="9">
    <location>
        <begin position="206"/>
        <end position="226"/>
    </location>
</feature>
<dbReference type="Pfam" id="PF09594">
    <property type="entry name" value="GT87"/>
    <property type="match status" value="1"/>
</dbReference>
<keyword evidence="5 9" id="KW-1133">Transmembrane helix</keyword>
<feature type="compositionally biased region" description="Low complexity" evidence="8">
    <location>
        <begin position="17"/>
        <end position="28"/>
    </location>
</feature>
<evidence type="ECO:0000256" key="4">
    <source>
        <dbReference type="ARBA" id="ARBA00022692"/>
    </source>
</evidence>
<evidence type="ECO:0000256" key="6">
    <source>
        <dbReference type="ARBA" id="ARBA00023136"/>
    </source>
</evidence>
<feature type="transmembrane region" description="Helical" evidence="9">
    <location>
        <begin position="376"/>
        <end position="396"/>
    </location>
</feature>
<keyword evidence="3" id="KW-0808">Transferase</keyword>
<keyword evidence="4 9" id="KW-0812">Transmembrane</keyword>
<name>A0ABW2CA13_9ACTN</name>
<evidence type="ECO:0000256" key="3">
    <source>
        <dbReference type="ARBA" id="ARBA00022679"/>
    </source>
</evidence>
<accession>A0ABW2CA13</accession>
<keyword evidence="2" id="KW-1003">Cell membrane</keyword>
<comment type="similarity">
    <text evidence="7">Belongs to the glycosyltransferase 87 family.</text>
</comment>
<evidence type="ECO:0000256" key="7">
    <source>
        <dbReference type="ARBA" id="ARBA00024033"/>
    </source>
</evidence>
<evidence type="ECO:0000256" key="8">
    <source>
        <dbReference type="SAM" id="MobiDB-lite"/>
    </source>
</evidence>
<keyword evidence="6 9" id="KW-0472">Membrane</keyword>
<dbReference type="InterPro" id="IPR018584">
    <property type="entry name" value="GT87"/>
</dbReference>
<comment type="caution">
    <text evidence="10">The sequence shown here is derived from an EMBL/GenBank/DDBJ whole genome shotgun (WGS) entry which is preliminary data.</text>
</comment>
<evidence type="ECO:0000313" key="10">
    <source>
        <dbReference type="EMBL" id="MFC6878412.1"/>
    </source>
</evidence>
<evidence type="ECO:0000256" key="1">
    <source>
        <dbReference type="ARBA" id="ARBA00004651"/>
    </source>
</evidence>
<proteinExistence type="inferred from homology"/>
<protein>
    <submittedName>
        <fullName evidence="10">Glycosyltransferase 87 family protein</fullName>
    </submittedName>
</protein>
<evidence type="ECO:0000313" key="11">
    <source>
        <dbReference type="Proteomes" id="UP001596380"/>
    </source>
</evidence>
<evidence type="ECO:0000256" key="9">
    <source>
        <dbReference type="SAM" id="Phobius"/>
    </source>
</evidence>